<dbReference type="GO" id="GO:0016020">
    <property type="term" value="C:membrane"/>
    <property type="evidence" value="ECO:0007669"/>
    <property type="project" value="UniProtKB-SubCell"/>
</dbReference>
<dbReference type="InterPro" id="IPR038770">
    <property type="entry name" value="Na+/solute_symporter_sf"/>
</dbReference>
<dbReference type="Proteomes" id="UP000199013">
    <property type="component" value="Unassembled WGS sequence"/>
</dbReference>
<keyword evidence="5 7" id="KW-1133">Transmembrane helix</keyword>
<dbReference type="PANTHER" id="PTHR42751:SF6">
    <property type="entry name" value="CONSERVED INTEGRAL MEMBRANE TRANSPORT PROTEIN-RELATED"/>
    <property type="match status" value="1"/>
</dbReference>
<evidence type="ECO:0000259" key="8">
    <source>
        <dbReference type="Pfam" id="PF00999"/>
    </source>
</evidence>
<organism evidence="9 10">
    <name type="scientific">Candidatus Protofrankia californiensis</name>
    <dbReference type="NCBI Taxonomy" id="1839754"/>
    <lineage>
        <taxon>Bacteria</taxon>
        <taxon>Bacillati</taxon>
        <taxon>Actinomycetota</taxon>
        <taxon>Actinomycetes</taxon>
        <taxon>Frankiales</taxon>
        <taxon>Frankiaceae</taxon>
        <taxon>Protofrankia</taxon>
    </lineage>
</organism>
<dbReference type="GO" id="GO:0015297">
    <property type="term" value="F:antiporter activity"/>
    <property type="evidence" value="ECO:0007669"/>
    <property type="project" value="InterPro"/>
</dbReference>
<keyword evidence="6 7" id="KW-0472">Membrane</keyword>
<dbReference type="Gene3D" id="1.20.1530.20">
    <property type="match status" value="1"/>
</dbReference>
<dbReference type="EMBL" id="FLUV01000720">
    <property type="protein sequence ID" value="SBW20544.1"/>
    <property type="molecule type" value="Genomic_DNA"/>
</dbReference>
<evidence type="ECO:0000313" key="10">
    <source>
        <dbReference type="Proteomes" id="UP000199013"/>
    </source>
</evidence>
<evidence type="ECO:0000256" key="3">
    <source>
        <dbReference type="ARBA" id="ARBA00022448"/>
    </source>
</evidence>
<keyword evidence="10" id="KW-1185">Reference proteome</keyword>
<keyword evidence="3" id="KW-0813">Transport</keyword>
<evidence type="ECO:0000256" key="2">
    <source>
        <dbReference type="ARBA" id="ARBA00005551"/>
    </source>
</evidence>
<evidence type="ECO:0000256" key="5">
    <source>
        <dbReference type="ARBA" id="ARBA00022989"/>
    </source>
</evidence>
<evidence type="ECO:0000256" key="6">
    <source>
        <dbReference type="ARBA" id="ARBA00023136"/>
    </source>
</evidence>
<evidence type="ECO:0000313" key="9">
    <source>
        <dbReference type="EMBL" id="SBW20544.1"/>
    </source>
</evidence>
<evidence type="ECO:0000256" key="4">
    <source>
        <dbReference type="ARBA" id="ARBA00022692"/>
    </source>
</evidence>
<evidence type="ECO:0000256" key="7">
    <source>
        <dbReference type="SAM" id="Phobius"/>
    </source>
</evidence>
<comment type="subcellular location">
    <subcellularLocation>
        <location evidence="1">Membrane</location>
        <topology evidence="1">Multi-pass membrane protein</topology>
    </subcellularLocation>
</comment>
<comment type="similarity">
    <text evidence="2">Belongs to the monovalent cation:proton antiporter 2 (CPA2) transporter (TC 2.A.37) family.</text>
</comment>
<reference evidence="10" key="1">
    <citation type="submission" date="2016-02" db="EMBL/GenBank/DDBJ databases">
        <authorList>
            <person name="Wibberg D."/>
        </authorList>
    </citation>
    <scope>NUCLEOTIDE SEQUENCE [LARGE SCALE GENOMIC DNA]</scope>
</reference>
<feature type="domain" description="Cation/H+ exchanger transmembrane" evidence="8">
    <location>
        <begin position="1"/>
        <end position="77"/>
    </location>
</feature>
<feature type="transmembrane region" description="Helical" evidence="7">
    <location>
        <begin position="52"/>
        <end position="77"/>
    </location>
</feature>
<dbReference type="GO" id="GO:1902600">
    <property type="term" value="P:proton transmembrane transport"/>
    <property type="evidence" value="ECO:0007669"/>
    <property type="project" value="InterPro"/>
</dbReference>
<feature type="transmembrane region" description="Helical" evidence="7">
    <location>
        <begin position="15"/>
        <end position="40"/>
    </location>
</feature>
<protein>
    <submittedName>
        <fullName evidence="9">Putative membrane protein</fullName>
    </submittedName>
</protein>
<accession>A0A1C3NWB6</accession>
<proteinExistence type="inferred from homology"/>
<dbReference type="InterPro" id="IPR006153">
    <property type="entry name" value="Cation/H_exchanger_TM"/>
</dbReference>
<dbReference type="AlphaFoldDB" id="A0A1C3NWB6"/>
<keyword evidence="4 7" id="KW-0812">Transmembrane</keyword>
<dbReference type="Pfam" id="PF00999">
    <property type="entry name" value="Na_H_Exchanger"/>
    <property type="match status" value="1"/>
</dbReference>
<evidence type="ECO:0000256" key="1">
    <source>
        <dbReference type="ARBA" id="ARBA00004141"/>
    </source>
</evidence>
<name>A0A1C3NWB6_9ACTN</name>
<sequence length="84" mass="8910">MFFVFFGLRTDPTQILPALAAASLLAVAGVVTKVVTGWWAARRARIAILARFRAGTALIARGEFSVVIAGLAVAAGVEPRLEDR</sequence>
<gene>
    <name evidence="9" type="ORF">FDG2_1729</name>
</gene>
<dbReference type="PANTHER" id="PTHR42751">
    <property type="entry name" value="SODIUM/HYDROGEN EXCHANGER FAMILY/TRKA DOMAIN PROTEIN"/>
    <property type="match status" value="1"/>
</dbReference>